<dbReference type="PANTHER" id="PTHR24305:SF237">
    <property type="entry name" value="CYTOCHROME P450 MONOOXYGENASE ATNE-RELATED"/>
    <property type="match status" value="1"/>
</dbReference>
<accession>T5ANW9</accession>
<organism evidence="9 10">
    <name type="scientific">Ophiocordyceps sinensis (strain Co18 / CGMCC 3.14243)</name>
    <name type="common">Yarsagumba caterpillar fungus</name>
    <name type="synonym">Hirsutella sinensis</name>
    <dbReference type="NCBI Taxonomy" id="911162"/>
    <lineage>
        <taxon>Eukaryota</taxon>
        <taxon>Fungi</taxon>
        <taxon>Dikarya</taxon>
        <taxon>Ascomycota</taxon>
        <taxon>Pezizomycotina</taxon>
        <taxon>Sordariomycetes</taxon>
        <taxon>Hypocreomycetidae</taxon>
        <taxon>Hypocreales</taxon>
        <taxon>Ophiocordycipitaceae</taxon>
        <taxon>Ophiocordyceps</taxon>
    </lineage>
</organism>
<dbReference type="OrthoDB" id="1470350at2759"/>
<comment type="similarity">
    <text evidence="2">Belongs to the cytochrome P450 family.</text>
</comment>
<comment type="cofactor">
    <cofactor evidence="1 8">
        <name>heme</name>
        <dbReference type="ChEBI" id="CHEBI:30413"/>
    </cofactor>
</comment>
<evidence type="ECO:0000256" key="3">
    <source>
        <dbReference type="ARBA" id="ARBA00022617"/>
    </source>
</evidence>
<evidence type="ECO:0000256" key="5">
    <source>
        <dbReference type="ARBA" id="ARBA00023002"/>
    </source>
</evidence>
<keyword evidence="3 8" id="KW-0349">Heme</keyword>
<keyword evidence="5" id="KW-0560">Oxidoreductase</keyword>
<dbReference type="GO" id="GO:0016705">
    <property type="term" value="F:oxidoreductase activity, acting on paired donors, with incorporation or reduction of molecular oxygen"/>
    <property type="evidence" value="ECO:0007669"/>
    <property type="project" value="InterPro"/>
</dbReference>
<keyword evidence="7 9" id="KW-0503">Monooxygenase</keyword>
<dbReference type="InterPro" id="IPR036396">
    <property type="entry name" value="Cyt_P450_sf"/>
</dbReference>
<dbReference type="PRINTS" id="PR00463">
    <property type="entry name" value="EP450I"/>
</dbReference>
<dbReference type="GO" id="GO:0004497">
    <property type="term" value="F:monooxygenase activity"/>
    <property type="evidence" value="ECO:0007669"/>
    <property type="project" value="UniProtKB-KW"/>
</dbReference>
<sequence length="524" mass="58188">MAEAFILQLAAACSLSLVRLPRTIHGLSLTSPAGHYGRPETLFPPIQQRPRPVPGQGDERILGMSLLERDHAPRRAEMPSQIRLRLLLHDGPSPGLLTLTRRPDTQAIYGHGAPFRKSRGYETMIPTPDGWSTMTSIDKTLHRRLRRVFRSGLGADFLARHEPAVVRNLRVYFGELQRDRDAQGWGAAADMRKWNLCLGFDTMADFGLGIKTDLLRGSARDFVFPALYFHEKKMGLWEQLPVLSNMGIGNLVAAVFLLVSPRAREFSSWYQSFLRQAVDANASKDGGIFGPVIQSGLGALESPGHNRPQMIAEGAFSTFSSADAYGIMVSGFLHYLGRSYRPREDIVWDTKLETSVYLRAVINEVMRLLPPACGVHWRECERPGVTIGPDGVPMSVGSDVGMSIFSLFRDARIFRDPVRFWPERWIPGTLPTAEYAMAKNMFTPFLIGPRNCAGSHVAIMIASIAYAYILVNYDFRLGPSQAAAGPCVGSDTLRETGAELELTFESHYSIAGWESGPFVQFKAR</sequence>
<dbReference type="AlphaFoldDB" id="T5ANW9"/>
<evidence type="ECO:0000256" key="2">
    <source>
        <dbReference type="ARBA" id="ARBA00010617"/>
    </source>
</evidence>
<keyword evidence="4 8" id="KW-0479">Metal-binding</keyword>
<protein>
    <submittedName>
        <fullName evidence="9">Benzoate 4-monooxygenase cytochrome P450</fullName>
    </submittedName>
</protein>
<dbReference type="InterPro" id="IPR001128">
    <property type="entry name" value="Cyt_P450"/>
</dbReference>
<gene>
    <name evidence="9" type="ORF">OCS_00762</name>
</gene>
<dbReference type="Pfam" id="PF00067">
    <property type="entry name" value="p450"/>
    <property type="match status" value="1"/>
</dbReference>
<dbReference type="eggNOG" id="KOG0158">
    <property type="taxonomic scope" value="Eukaryota"/>
</dbReference>
<name>T5ANW9_OPHSC</name>
<evidence type="ECO:0000313" key="10">
    <source>
        <dbReference type="Proteomes" id="UP000019374"/>
    </source>
</evidence>
<reference evidence="9 10" key="1">
    <citation type="journal article" date="2013" name="Chin. Sci. Bull.">
        <title>Genome survey uncovers the secrets of sex and lifestyle in caterpillar fungus.</title>
        <authorList>
            <person name="Hu X."/>
            <person name="Zhang Y."/>
            <person name="Xiao G."/>
            <person name="Zheng P."/>
            <person name="Xia Y."/>
            <person name="Zhang X."/>
            <person name="St Leger R.J."/>
            <person name="Liu X."/>
            <person name="Wang C."/>
        </authorList>
    </citation>
    <scope>NUCLEOTIDE SEQUENCE [LARGE SCALE GENOMIC DNA]</scope>
    <source>
        <strain evidence="10">Co18 / CGMCC 3.14243</strain>
        <tissue evidence="9">Fruit-body</tissue>
    </source>
</reference>
<dbReference type="Proteomes" id="UP000019374">
    <property type="component" value="Unassembled WGS sequence"/>
</dbReference>
<dbReference type="GO" id="GO:0005506">
    <property type="term" value="F:iron ion binding"/>
    <property type="evidence" value="ECO:0007669"/>
    <property type="project" value="InterPro"/>
</dbReference>
<keyword evidence="6 8" id="KW-0408">Iron</keyword>
<evidence type="ECO:0000256" key="8">
    <source>
        <dbReference type="PIRSR" id="PIRSR602401-1"/>
    </source>
</evidence>
<dbReference type="SUPFAM" id="SSF48264">
    <property type="entry name" value="Cytochrome P450"/>
    <property type="match status" value="1"/>
</dbReference>
<dbReference type="EMBL" id="KE652206">
    <property type="protein sequence ID" value="EQL03528.1"/>
    <property type="molecule type" value="Genomic_DNA"/>
</dbReference>
<dbReference type="InterPro" id="IPR050121">
    <property type="entry name" value="Cytochrome_P450_monoxygenase"/>
</dbReference>
<evidence type="ECO:0000313" key="9">
    <source>
        <dbReference type="EMBL" id="EQL03528.1"/>
    </source>
</evidence>
<proteinExistence type="inferred from homology"/>
<dbReference type="GO" id="GO:0020037">
    <property type="term" value="F:heme binding"/>
    <property type="evidence" value="ECO:0007669"/>
    <property type="project" value="InterPro"/>
</dbReference>
<evidence type="ECO:0000256" key="4">
    <source>
        <dbReference type="ARBA" id="ARBA00022723"/>
    </source>
</evidence>
<evidence type="ECO:0000256" key="6">
    <source>
        <dbReference type="ARBA" id="ARBA00023004"/>
    </source>
</evidence>
<dbReference type="PANTHER" id="PTHR24305">
    <property type="entry name" value="CYTOCHROME P450"/>
    <property type="match status" value="1"/>
</dbReference>
<dbReference type="HOGENOM" id="CLU_001570_14_11_1"/>
<feature type="binding site" description="axial binding residue" evidence="8">
    <location>
        <position position="452"/>
    </location>
    <ligand>
        <name>heme</name>
        <dbReference type="ChEBI" id="CHEBI:30413"/>
    </ligand>
    <ligandPart>
        <name>Fe</name>
        <dbReference type="ChEBI" id="CHEBI:18248"/>
    </ligandPart>
</feature>
<evidence type="ECO:0000256" key="7">
    <source>
        <dbReference type="ARBA" id="ARBA00023033"/>
    </source>
</evidence>
<dbReference type="InterPro" id="IPR002401">
    <property type="entry name" value="Cyt_P450_E_grp-I"/>
</dbReference>
<evidence type="ECO:0000256" key="1">
    <source>
        <dbReference type="ARBA" id="ARBA00001971"/>
    </source>
</evidence>
<dbReference type="Gene3D" id="1.10.630.10">
    <property type="entry name" value="Cytochrome P450"/>
    <property type="match status" value="1"/>
</dbReference>